<dbReference type="Proteomes" id="UP000053748">
    <property type="component" value="Unassembled WGS sequence"/>
</dbReference>
<comment type="caution">
    <text evidence="3">The sequence shown here is derived from an EMBL/GenBank/DDBJ whole genome shotgun (WGS) entry which is preliminary data.</text>
</comment>
<feature type="transmembrane region" description="Helical" evidence="2">
    <location>
        <begin position="73"/>
        <end position="91"/>
    </location>
</feature>
<accession>A0A2J9V3H7</accession>
<organism evidence="3 4">
    <name type="scientific">Vibrio mimicus</name>
    <dbReference type="NCBI Taxonomy" id="674"/>
    <lineage>
        <taxon>Bacteria</taxon>
        <taxon>Pseudomonadati</taxon>
        <taxon>Pseudomonadota</taxon>
        <taxon>Gammaproteobacteria</taxon>
        <taxon>Vibrionales</taxon>
        <taxon>Vibrionaceae</taxon>
        <taxon>Vibrio</taxon>
    </lineage>
</organism>
<keyword evidence="2" id="KW-0472">Membrane</keyword>
<keyword evidence="2" id="KW-1133">Transmembrane helix</keyword>
<evidence type="ECO:0000256" key="2">
    <source>
        <dbReference type="SAM" id="Phobius"/>
    </source>
</evidence>
<reference evidence="3" key="1">
    <citation type="submission" date="2017-12" db="EMBL/GenBank/DDBJ databases">
        <title>FDA dAtabase for Regulatory Grade micrObial Sequences (FDA-ARGOS): Supporting development and validation of Infectious Disease Dx tests.</title>
        <authorList>
            <person name="Hoffmann M."/>
            <person name="Allard M."/>
            <person name="Evans P."/>
            <person name="Brown E."/>
            <person name="Tallon L.J."/>
            <person name="Sadzewicz L."/>
            <person name="Sengamalay N."/>
            <person name="Ott S."/>
            <person name="Godinez A."/>
            <person name="Nagaraj S."/>
            <person name="Vavikolanu K."/>
            <person name="Aluvathingal J."/>
            <person name="Nadendla S."/>
            <person name="Hobson J."/>
            <person name="Sichtig H."/>
        </authorList>
    </citation>
    <scope>NUCLEOTIDE SEQUENCE [LARGE SCALE GENOMIC DNA]</scope>
    <source>
        <strain evidence="3">FDAARGOS_113</strain>
    </source>
</reference>
<evidence type="ECO:0000313" key="3">
    <source>
        <dbReference type="EMBL" id="PNM58316.1"/>
    </source>
</evidence>
<evidence type="ECO:0000313" key="4">
    <source>
        <dbReference type="Proteomes" id="UP000053748"/>
    </source>
</evidence>
<sequence>MSLSWLEQLTDSGGELLNAVTGAGSSWLNGWVEHDISKKQSDLDAARQNQVEGQTADGQPLGNRLMQPTMNHWMAFGGLFLAFVLVVFLITQRKR</sequence>
<gene>
    <name evidence="3" type="ORF">AL544_020785</name>
</gene>
<dbReference type="AlphaFoldDB" id="A0A2J9V3H7"/>
<name>A0A2J9V3H7_VIBMI</name>
<feature type="compositionally biased region" description="Polar residues" evidence="1">
    <location>
        <begin position="47"/>
        <end position="57"/>
    </location>
</feature>
<dbReference type="OrthoDB" id="5904228at2"/>
<dbReference type="EMBL" id="LOSJ02000002">
    <property type="protein sequence ID" value="PNM58316.1"/>
    <property type="molecule type" value="Genomic_DNA"/>
</dbReference>
<proteinExistence type="predicted"/>
<keyword evidence="4" id="KW-1185">Reference proteome</keyword>
<evidence type="ECO:0000256" key="1">
    <source>
        <dbReference type="SAM" id="MobiDB-lite"/>
    </source>
</evidence>
<dbReference type="RefSeq" id="WP_000059521.1">
    <property type="nucleotide sequence ID" value="NZ_CAWMSS010000001.1"/>
</dbReference>
<feature type="region of interest" description="Disordered" evidence="1">
    <location>
        <begin position="42"/>
        <end position="62"/>
    </location>
</feature>
<keyword evidence="2" id="KW-0812">Transmembrane</keyword>
<protein>
    <submittedName>
        <fullName evidence="3">Uncharacterized protein</fullName>
    </submittedName>
</protein>